<dbReference type="InterPro" id="IPR016148">
    <property type="entry name" value="Pili_assmbl_chaperone_C"/>
</dbReference>
<feature type="signal peptide" evidence="6">
    <location>
        <begin position="1"/>
        <end position="24"/>
    </location>
</feature>
<protein>
    <submittedName>
        <fullName evidence="9">Pili assembly chaperone</fullName>
    </submittedName>
</protein>
<dbReference type="PRINTS" id="PR00969">
    <property type="entry name" value="CHAPERONPILI"/>
</dbReference>
<feature type="domain" description="Pili assembly chaperone C-terminal" evidence="8">
    <location>
        <begin position="165"/>
        <end position="229"/>
    </location>
</feature>
<sequence length="240" mass="26169">MKTPAIAGLILASVALFLPACSQAGINLENTRVVLAAPSKEASLVIKNSATEDLMFQAWVESADKGEDVPFAITPVLKRLAGEQQQVLRILYSGKGLPTDKESVYWLNVREVPQKSREENTLQIAVQQRLKLFYRPAGLPGKVTDAPGELKWRVSGKDGHARLEVSNPTRFHVSFGSVILRRGSEAYNAPIDMVAPGATFVAELPGVAEDVRSADLKVEFQVIGDYGGIARHESSVLNWF</sequence>
<comment type="similarity">
    <text evidence="2">Belongs to the periplasmic pilus chaperone family.</text>
</comment>
<evidence type="ECO:0000313" key="9">
    <source>
        <dbReference type="EMBL" id="AZE47666.1"/>
    </source>
</evidence>
<dbReference type="AlphaFoldDB" id="A0A3G7TN27"/>
<organism evidence="9 10">
    <name type="scientific">Pseudomonas chlororaphis</name>
    <dbReference type="NCBI Taxonomy" id="587753"/>
    <lineage>
        <taxon>Bacteria</taxon>
        <taxon>Pseudomonadati</taxon>
        <taxon>Pseudomonadota</taxon>
        <taxon>Gammaproteobacteria</taxon>
        <taxon>Pseudomonadales</taxon>
        <taxon>Pseudomonadaceae</taxon>
        <taxon>Pseudomonas</taxon>
    </lineage>
</organism>
<dbReference type="InterPro" id="IPR036316">
    <property type="entry name" value="Pili_assmbl_chap_C_dom_sf"/>
</dbReference>
<evidence type="ECO:0000256" key="1">
    <source>
        <dbReference type="ARBA" id="ARBA00004418"/>
    </source>
</evidence>
<keyword evidence="4" id="KW-0574">Periplasm</keyword>
<dbReference type="PANTHER" id="PTHR30251:SF2">
    <property type="entry name" value="FIMBRIAL CHAPERONE YADV-RELATED"/>
    <property type="match status" value="1"/>
</dbReference>
<evidence type="ECO:0000256" key="6">
    <source>
        <dbReference type="SAM" id="SignalP"/>
    </source>
</evidence>
<dbReference type="Proteomes" id="UP000268048">
    <property type="component" value="Chromosome"/>
</dbReference>
<feature type="chain" id="PRO_5018032765" evidence="6">
    <location>
        <begin position="25"/>
        <end position="240"/>
    </location>
</feature>
<evidence type="ECO:0000259" key="8">
    <source>
        <dbReference type="Pfam" id="PF02753"/>
    </source>
</evidence>
<dbReference type="InterPro" id="IPR016147">
    <property type="entry name" value="Pili_assmbl_chaperone_N"/>
</dbReference>
<keyword evidence="3 6" id="KW-0732">Signal</keyword>
<name>A0A3G7TN27_9PSED</name>
<dbReference type="InterPro" id="IPR001829">
    <property type="entry name" value="Pili_assmbl_chaperone_bac"/>
</dbReference>
<dbReference type="GO" id="GO:0030288">
    <property type="term" value="C:outer membrane-bounded periplasmic space"/>
    <property type="evidence" value="ECO:0007669"/>
    <property type="project" value="InterPro"/>
</dbReference>
<dbReference type="SUPFAM" id="SSF49354">
    <property type="entry name" value="PapD-like"/>
    <property type="match status" value="1"/>
</dbReference>
<keyword evidence="5" id="KW-0143">Chaperone</keyword>
<evidence type="ECO:0000313" key="10">
    <source>
        <dbReference type="Proteomes" id="UP000268048"/>
    </source>
</evidence>
<comment type="subcellular location">
    <subcellularLocation>
        <location evidence="1">Periplasm</location>
    </subcellularLocation>
</comment>
<accession>A0A3G7TN27</accession>
<evidence type="ECO:0000256" key="4">
    <source>
        <dbReference type="ARBA" id="ARBA00022764"/>
    </source>
</evidence>
<gene>
    <name evidence="9" type="ORF">C4K04_1982</name>
</gene>
<evidence type="ECO:0000259" key="7">
    <source>
        <dbReference type="Pfam" id="PF00345"/>
    </source>
</evidence>
<dbReference type="InterPro" id="IPR013783">
    <property type="entry name" value="Ig-like_fold"/>
</dbReference>
<dbReference type="InterPro" id="IPR050643">
    <property type="entry name" value="Periplasmic_pilus_chap"/>
</dbReference>
<dbReference type="Pfam" id="PF02753">
    <property type="entry name" value="PapD_C"/>
    <property type="match status" value="1"/>
</dbReference>
<dbReference type="SUPFAM" id="SSF49584">
    <property type="entry name" value="Periplasmic chaperone C-domain"/>
    <property type="match status" value="1"/>
</dbReference>
<reference evidence="9 10" key="1">
    <citation type="submission" date="2018-03" db="EMBL/GenBank/DDBJ databases">
        <title>Diversity of phytobeneficial traits revealed by whole-genome analysis of worldwide-isolated phenazine-producing Pseudomonas spp.</title>
        <authorList>
            <person name="Biessy A."/>
            <person name="Novinscak A."/>
            <person name="Blom J."/>
            <person name="Leger G."/>
            <person name="Thomashow L.S."/>
            <person name="Cazorla F.M."/>
            <person name="Josic D."/>
            <person name="Filion M."/>
        </authorList>
    </citation>
    <scope>NUCLEOTIDE SEQUENCE [LARGE SCALE GENOMIC DNA]</scope>
    <source>
        <strain evidence="9 10">B25</strain>
    </source>
</reference>
<dbReference type="RefSeq" id="WP_124319887.1">
    <property type="nucleotide sequence ID" value="NZ_CP027753.1"/>
</dbReference>
<dbReference type="InterPro" id="IPR008962">
    <property type="entry name" value="PapD-like_sf"/>
</dbReference>
<dbReference type="Gene3D" id="2.60.40.10">
    <property type="entry name" value="Immunoglobulins"/>
    <property type="match status" value="2"/>
</dbReference>
<proteinExistence type="inferred from homology"/>
<evidence type="ECO:0000256" key="2">
    <source>
        <dbReference type="ARBA" id="ARBA00007399"/>
    </source>
</evidence>
<dbReference type="Pfam" id="PF00345">
    <property type="entry name" value="PapD_N"/>
    <property type="match status" value="1"/>
</dbReference>
<dbReference type="GO" id="GO:0071555">
    <property type="term" value="P:cell wall organization"/>
    <property type="evidence" value="ECO:0007669"/>
    <property type="project" value="InterPro"/>
</dbReference>
<evidence type="ECO:0000256" key="5">
    <source>
        <dbReference type="ARBA" id="ARBA00023186"/>
    </source>
</evidence>
<evidence type="ECO:0000256" key="3">
    <source>
        <dbReference type="ARBA" id="ARBA00022729"/>
    </source>
</evidence>
<feature type="domain" description="Pili assembly chaperone N-terminal" evidence="7">
    <location>
        <begin position="25"/>
        <end position="139"/>
    </location>
</feature>
<dbReference type="PANTHER" id="PTHR30251">
    <property type="entry name" value="PILUS ASSEMBLY CHAPERONE"/>
    <property type="match status" value="1"/>
</dbReference>
<dbReference type="EMBL" id="CP027753">
    <property type="protein sequence ID" value="AZE47666.1"/>
    <property type="molecule type" value="Genomic_DNA"/>
</dbReference>